<reference evidence="2 3" key="1">
    <citation type="submission" date="2015-07" db="EMBL/GenBank/DDBJ databases">
        <title>Complete genome sequence of Mycobacterium goodii X7B, a facultative thermophilic biodesulfurizing bacterium.</title>
        <authorList>
            <person name="Yu B."/>
            <person name="Li F."/>
            <person name="Xu P."/>
        </authorList>
    </citation>
    <scope>NUCLEOTIDE SEQUENCE [LARGE SCALE GENOMIC DNA]</scope>
    <source>
        <strain evidence="2 3">X7B</strain>
    </source>
</reference>
<accession>A0A0K0XCB7</accession>
<proteinExistence type="inferred from homology"/>
<dbReference type="InterPro" id="IPR005064">
    <property type="entry name" value="BUG"/>
</dbReference>
<dbReference type="SUPFAM" id="SSF53850">
    <property type="entry name" value="Periplasmic binding protein-like II"/>
    <property type="match status" value="1"/>
</dbReference>
<dbReference type="PIRSF" id="PIRSF017082">
    <property type="entry name" value="YflP"/>
    <property type="match status" value="1"/>
</dbReference>
<evidence type="ECO:0000256" key="1">
    <source>
        <dbReference type="ARBA" id="ARBA00006987"/>
    </source>
</evidence>
<evidence type="ECO:0000313" key="3">
    <source>
        <dbReference type="Proteomes" id="UP000062255"/>
    </source>
</evidence>
<dbReference type="InterPro" id="IPR042100">
    <property type="entry name" value="Bug_dom1"/>
</dbReference>
<comment type="similarity">
    <text evidence="1">Belongs to the UPF0065 (bug) family.</text>
</comment>
<dbReference type="STRING" id="134601.AFA91_27530"/>
<organism evidence="2 3">
    <name type="scientific">Mycolicibacterium goodii</name>
    <name type="common">Mycobacterium goodii</name>
    <dbReference type="NCBI Taxonomy" id="134601"/>
    <lineage>
        <taxon>Bacteria</taxon>
        <taxon>Bacillati</taxon>
        <taxon>Actinomycetota</taxon>
        <taxon>Actinomycetes</taxon>
        <taxon>Mycobacteriales</taxon>
        <taxon>Mycobacteriaceae</taxon>
        <taxon>Mycolicibacterium</taxon>
    </lineage>
</organism>
<evidence type="ECO:0000313" key="2">
    <source>
        <dbReference type="EMBL" id="AKS35030.1"/>
    </source>
</evidence>
<protein>
    <recommendedName>
        <fullName evidence="4">Tripartite tricarboxylate transporter substrate binding protein</fullName>
    </recommendedName>
</protein>
<dbReference type="PANTHER" id="PTHR42928">
    <property type="entry name" value="TRICARBOXYLATE-BINDING PROTEIN"/>
    <property type="match status" value="1"/>
</dbReference>
<dbReference type="Gene3D" id="3.40.190.10">
    <property type="entry name" value="Periplasmic binding protein-like II"/>
    <property type="match status" value="1"/>
</dbReference>
<dbReference type="Pfam" id="PF03401">
    <property type="entry name" value="TctC"/>
    <property type="match status" value="1"/>
</dbReference>
<dbReference type="KEGG" id="mgo:AFA91_27530"/>
<sequence>MNGDGVPNSTQVVVHTGPGGGSDVFARQVTKLMQTDGVISDAWPVRNQTEGSSIGAMSYLKSRKGKVDTIAAVTPTWLVTPLTLQGSAVSITDLQPIAALLVEPEVIAVRADSGYNTIKDFIADAKSKPDQLVQVGGSITATDSLTGKALQAKTGAQWKYLSFSDSAQRIGALLRNDAQMMIGASTDFVDQVKLGAIKVLATVDDRPVATFPKLTSMKAQGLDVGPLPEEFRGFVGPPDMPKEAVDYYQGVFEKLVHAPGWDDFVDENGSVTNFLGPDEFGPFLEKQNESLKVLVDSIGLGQE</sequence>
<dbReference type="PATRIC" id="fig|134601.6.peg.5686"/>
<evidence type="ECO:0008006" key="4">
    <source>
        <dbReference type="Google" id="ProtNLM"/>
    </source>
</evidence>
<gene>
    <name evidence="2" type="ORF">AFA91_27530</name>
</gene>
<dbReference type="PANTHER" id="PTHR42928:SF3">
    <property type="entry name" value="UPF0065 PROTEIN YFLP"/>
    <property type="match status" value="1"/>
</dbReference>
<dbReference type="AlphaFoldDB" id="A0A0K0XCB7"/>
<dbReference type="Gene3D" id="3.40.190.150">
    <property type="entry name" value="Bordetella uptake gene, domain 1"/>
    <property type="match status" value="1"/>
</dbReference>
<dbReference type="EMBL" id="CP012150">
    <property type="protein sequence ID" value="AKS35030.1"/>
    <property type="molecule type" value="Genomic_DNA"/>
</dbReference>
<dbReference type="Proteomes" id="UP000062255">
    <property type="component" value="Chromosome"/>
</dbReference>
<name>A0A0K0XCB7_MYCGD</name>